<dbReference type="Proteomes" id="UP000214646">
    <property type="component" value="Unassembled WGS sequence"/>
</dbReference>
<evidence type="ECO:0000256" key="1">
    <source>
        <dbReference type="SAM" id="Phobius"/>
    </source>
</evidence>
<dbReference type="PANTHER" id="PTHR30093">
    <property type="entry name" value="GENERAL SECRETION PATHWAY PROTEIN G"/>
    <property type="match status" value="1"/>
</dbReference>
<comment type="caution">
    <text evidence="3">The sequence shown here is derived from an EMBL/GenBank/DDBJ whole genome shotgun (WGS) entry which is preliminary data.</text>
</comment>
<name>A0A225DTW9_9BACT</name>
<dbReference type="PROSITE" id="PS00409">
    <property type="entry name" value="PROKAR_NTER_METHYL"/>
    <property type="match status" value="1"/>
</dbReference>
<dbReference type="RefSeq" id="WP_088253845.1">
    <property type="nucleotide sequence ID" value="NZ_NIDE01000003.1"/>
</dbReference>
<proteinExistence type="predicted"/>
<feature type="transmembrane region" description="Helical" evidence="1">
    <location>
        <begin position="12"/>
        <end position="34"/>
    </location>
</feature>
<dbReference type="Pfam" id="PF07963">
    <property type="entry name" value="N_methyl"/>
    <property type="match status" value="1"/>
</dbReference>
<protein>
    <recommendedName>
        <fullName evidence="2">DUF1559 domain-containing protein</fullName>
    </recommendedName>
</protein>
<dbReference type="OrthoDB" id="255848at2"/>
<dbReference type="InterPro" id="IPR045584">
    <property type="entry name" value="Pilin-like"/>
</dbReference>
<dbReference type="InterPro" id="IPR011453">
    <property type="entry name" value="DUF1559"/>
</dbReference>
<dbReference type="NCBIfam" id="TIGR04294">
    <property type="entry name" value="pre_pil_HX9DG"/>
    <property type="match status" value="1"/>
</dbReference>
<evidence type="ECO:0000259" key="2">
    <source>
        <dbReference type="Pfam" id="PF07596"/>
    </source>
</evidence>
<dbReference type="EMBL" id="NIDE01000003">
    <property type="protein sequence ID" value="OWK44493.1"/>
    <property type="molecule type" value="Genomic_DNA"/>
</dbReference>
<keyword evidence="1" id="KW-1133">Transmembrane helix</keyword>
<gene>
    <name evidence="3" type="ORF">FRUB_02425</name>
</gene>
<dbReference type="InterPro" id="IPR027558">
    <property type="entry name" value="Pre_pil_HX9DG_C"/>
</dbReference>
<sequence length="316" mass="33714">MATPTRKAAGFTLIELLVVIAIIAILIGLLLPAVQKVREAAARSKCQNNLKQLSLAALNYESANNSLPPGFNSDTYVGVLVYLLPYIEQNALYNNVPTALFKLPATQPTTYAASTLPWASTWPGNAGNTYFTVASVRVPTFECPSDNLYDGSITSVFAVRNRTYSFTWSTPSPLARTNYMGSAGAFGLLDSENSYWNMFNGPYLTSKMVGLNRITDGTSQTMGFSEIVGGDCGSPAARTNAVAWMGAGGMEVGYSFDTDAGFCWYKVGSKHTGVINIALCDGSVKSVRKILSPLDPALDLAGAQDGTVLDTTQLGF</sequence>
<accession>A0A225DTW9</accession>
<dbReference type="PANTHER" id="PTHR30093:SF2">
    <property type="entry name" value="TYPE II SECRETION SYSTEM PROTEIN H"/>
    <property type="match status" value="1"/>
</dbReference>
<dbReference type="AlphaFoldDB" id="A0A225DTW9"/>
<organism evidence="3 4">
    <name type="scientific">Fimbriiglobus ruber</name>
    <dbReference type="NCBI Taxonomy" id="1908690"/>
    <lineage>
        <taxon>Bacteria</taxon>
        <taxon>Pseudomonadati</taxon>
        <taxon>Planctomycetota</taxon>
        <taxon>Planctomycetia</taxon>
        <taxon>Gemmatales</taxon>
        <taxon>Gemmataceae</taxon>
        <taxon>Fimbriiglobus</taxon>
    </lineage>
</organism>
<evidence type="ECO:0000313" key="4">
    <source>
        <dbReference type="Proteomes" id="UP000214646"/>
    </source>
</evidence>
<dbReference type="Gene3D" id="3.30.700.10">
    <property type="entry name" value="Glycoprotein, Type 4 Pilin"/>
    <property type="match status" value="1"/>
</dbReference>
<dbReference type="Pfam" id="PF07596">
    <property type="entry name" value="SBP_bac_10"/>
    <property type="match status" value="1"/>
</dbReference>
<keyword evidence="1" id="KW-0812">Transmembrane</keyword>
<keyword evidence="1" id="KW-0472">Membrane</keyword>
<dbReference type="InterPro" id="IPR012902">
    <property type="entry name" value="N_methyl_site"/>
</dbReference>
<dbReference type="NCBIfam" id="TIGR02532">
    <property type="entry name" value="IV_pilin_GFxxxE"/>
    <property type="match status" value="1"/>
</dbReference>
<keyword evidence="4" id="KW-1185">Reference proteome</keyword>
<feature type="domain" description="DUF1559" evidence="2">
    <location>
        <begin position="35"/>
        <end position="257"/>
    </location>
</feature>
<reference evidence="4" key="1">
    <citation type="submission" date="2017-06" db="EMBL/GenBank/DDBJ databases">
        <title>Genome analysis of Fimbriiglobus ruber SP5, the first member of the order Planctomycetales with confirmed chitinolytic capability.</title>
        <authorList>
            <person name="Ravin N.V."/>
            <person name="Rakitin A.L."/>
            <person name="Ivanova A.A."/>
            <person name="Beletsky A.V."/>
            <person name="Kulichevskaya I.S."/>
            <person name="Mardanov A.V."/>
            <person name="Dedysh S.N."/>
        </authorList>
    </citation>
    <scope>NUCLEOTIDE SEQUENCE [LARGE SCALE GENOMIC DNA]</scope>
    <source>
        <strain evidence="4">SP5</strain>
    </source>
</reference>
<dbReference type="SUPFAM" id="SSF54523">
    <property type="entry name" value="Pili subunits"/>
    <property type="match status" value="1"/>
</dbReference>
<evidence type="ECO:0000313" key="3">
    <source>
        <dbReference type="EMBL" id="OWK44493.1"/>
    </source>
</evidence>